<dbReference type="InterPro" id="IPR000203">
    <property type="entry name" value="GPS"/>
</dbReference>
<feature type="transmembrane region" description="Helical" evidence="6">
    <location>
        <begin position="289"/>
        <end position="314"/>
    </location>
</feature>
<accession>A0A8T2NBD9</accession>
<evidence type="ECO:0000256" key="1">
    <source>
        <dbReference type="ARBA" id="ARBA00004370"/>
    </source>
</evidence>
<evidence type="ECO:0000256" key="4">
    <source>
        <dbReference type="ARBA" id="ARBA00023136"/>
    </source>
</evidence>
<keyword evidence="9" id="KW-1185">Reference proteome</keyword>
<dbReference type="InterPro" id="IPR046338">
    <property type="entry name" value="GAIN_dom_sf"/>
</dbReference>
<evidence type="ECO:0000256" key="5">
    <source>
        <dbReference type="ARBA" id="ARBA00023157"/>
    </source>
</evidence>
<protein>
    <recommendedName>
        <fullName evidence="7">GAIN-B domain-containing protein</fullName>
    </recommendedName>
</protein>
<dbReference type="InterPro" id="IPR053985">
    <property type="entry name" value="GPR128_GAIN_subdom_A"/>
</dbReference>
<keyword evidence="5" id="KW-1015">Disulfide bond</keyword>
<comment type="caution">
    <text evidence="8">The sequence shown here is derived from an EMBL/GenBank/DDBJ whole genome shotgun (WGS) entry which is preliminary data.</text>
</comment>
<feature type="transmembrane region" description="Helical" evidence="6">
    <location>
        <begin position="6"/>
        <end position="25"/>
    </location>
</feature>
<feature type="non-terminal residue" evidence="8">
    <location>
        <position position="1"/>
    </location>
</feature>
<evidence type="ECO:0000313" key="9">
    <source>
        <dbReference type="Proteomes" id="UP000824540"/>
    </source>
</evidence>
<evidence type="ECO:0000256" key="2">
    <source>
        <dbReference type="ARBA" id="ARBA00022692"/>
    </source>
</evidence>
<reference evidence="8" key="1">
    <citation type="thesis" date="2021" institute="BYU ScholarsArchive" country="Provo, UT, USA">
        <title>Applications of and Algorithms for Genome Assembly and Genomic Analyses with an Emphasis on Marine Teleosts.</title>
        <authorList>
            <person name="Pickett B.D."/>
        </authorList>
    </citation>
    <scope>NUCLEOTIDE SEQUENCE</scope>
    <source>
        <strain evidence="8">HI-2016</strain>
    </source>
</reference>
<dbReference type="PANTHER" id="PTHR47767:SF1">
    <property type="entry name" value="ADHESION G PROTEIN-COUPLED RECEPTOR G7"/>
    <property type="match status" value="1"/>
</dbReference>
<keyword evidence="2 6" id="KW-0812">Transmembrane</keyword>
<dbReference type="SMART" id="SM00303">
    <property type="entry name" value="GPS"/>
    <property type="match status" value="1"/>
</dbReference>
<gene>
    <name evidence="8" type="ORF">JZ751_029549</name>
</gene>
<dbReference type="GO" id="GO:0016020">
    <property type="term" value="C:membrane"/>
    <property type="evidence" value="ECO:0007669"/>
    <property type="project" value="UniProtKB-SubCell"/>
</dbReference>
<dbReference type="PROSITE" id="PS50221">
    <property type="entry name" value="GAIN_B"/>
    <property type="match status" value="1"/>
</dbReference>
<sequence length="318" mass="33974">MPGSLLFILVVDMRTTLLWVLLMGVSVSRTPSLGQDTSGISAAANAASFAAASSFHTGSSTGPPPTAAAPAGIPQASVRCVNTNGTVCFEKLQRVTCDLTLNDLKNISSGSNLENVASSTQIMTSNPEKLTSENITSAAEIVRTLLENAQNSSEEVVVATVTTVSQLLNARSTRMDANIGFVIYQNDKFFQSKAFPRSLDMNRSVISASLKGSSRSERVGVERVDMTFQPPAVSNMIPHDFSCVFWDYTKADWSTSGCVKTNFTGTLGCSCNHTTNFAMLFAYRKDFKYAAALNLVSITGCSLSVIALSLTIVLEIIT</sequence>
<dbReference type="Proteomes" id="UP000824540">
    <property type="component" value="Unassembled WGS sequence"/>
</dbReference>
<dbReference type="Gene3D" id="2.60.220.50">
    <property type="match status" value="1"/>
</dbReference>
<dbReference type="InterPro" id="IPR057244">
    <property type="entry name" value="GAIN_B"/>
</dbReference>
<evidence type="ECO:0000313" key="8">
    <source>
        <dbReference type="EMBL" id="KAG9337264.1"/>
    </source>
</evidence>
<evidence type="ECO:0000259" key="7">
    <source>
        <dbReference type="PROSITE" id="PS50221"/>
    </source>
</evidence>
<evidence type="ECO:0000256" key="3">
    <source>
        <dbReference type="ARBA" id="ARBA00022989"/>
    </source>
</evidence>
<dbReference type="Pfam" id="PF01825">
    <property type="entry name" value="GPS"/>
    <property type="match status" value="1"/>
</dbReference>
<organism evidence="8 9">
    <name type="scientific">Albula glossodonta</name>
    <name type="common">roundjaw bonefish</name>
    <dbReference type="NCBI Taxonomy" id="121402"/>
    <lineage>
        <taxon>Eukaryota</taxon>
        <taxon>Metazoa</taxon>
        <taxon>Chordata</taxon>
        <taxon>Craniata</taxon>
        <taxon>Vertebrata</taxon>
        <taxon>Euteleostomi</taxon>
        <taxon>Actinopterygii</taxon>
        <taxon>Neopterygii</taxon>
        <taxon>Teleostei</taxon>
        <taxon>Albuliformes</taxon>
        <taxon>Albulidae</taxon>
        <taxon>Albula</taxon>
    </lineage>
</organism>
<name>A0A8T2NBD9_9TELE</name>
<dbReference type="AlphaFoldDB" id="A0A8T2NBD9"/>
<keyword evidence="4 6" id="KW-0472">Membrane</keyword>
<feature type="domain" description="GAIN-B" evidence="7">
    <location>
        <begin position="118"/>
        <end position="287"/>
    </location>
</feature>
<comment type="subcellular location">
    <subcellularLocation>
        <location evidence="1">Membrane</location>
    </subcellularLocation>
</comment>
<dbReference type="PANTHER" id="PTHR47767">
    <property type="entry name" value="ADHESION G PROTEIN-COUPLED RECEPTOR G7"/>
    <property type="match status" value="1"/>
</dbReference>
<dbReference type="OrthoDB" id="1100386at2759"/>
<keyword evidence="3 6" id="KW-1133">Transmembrane helix</keyword>
<proteinExistence type="predicted"/>
<dbReference type="Pfam" id="PF22259">
    <property type="entry name" value="GPR128_GAIN_subdomA"/>
    <property type="match status" value="1"/>
</dbReference>
<dbReference type="InterPro" id="IPR053066">
    <property type="entry name" value="ADGR_G7"/>
</dbReference>
<dbReference type="EMBL" id="JAFBMS010000091">
    <property type="protein sequence ID" value="KAG9337264.1"/>
    <property type="molecule type" value="Genomic_DNA"/>
</dbReference>
<evidence type="ECO:0000256" key="6">
    <source>
        <dbReference type="SAM" id="Phobius"/>
    </source>
</evidence>